<dbReference type="Proteomes" id="UP001041814">
    <property type="component" value="Unassembled WGS sequence"/>
</dbReference>
<comment type="caution">
    <text evidence="2">The sequence shown here is derived from an EMBL/GenBank/DDBJ whole genome shotgun (WGS) entry which is preliminary data.</text>
</comment>
<evidence type="ECO:0000313" key="2">
    <source>
        <dbReference type="EMBL" id="MBK1713893.1"/>
    </source>
</evidence>
<keyword evidence="3" id="KW-1185">Reference proteome</keyword>
<sequence length="141" mass="14419">MLTSSKAAVAAVLLLAAAAASAQAPCAENARLGRLQINNQIGGKTMCALRGNDRWQEFHQSGGALIDFKKGPNDPVDPSKQVGTWSVGSSGADTVLTHSYGGSENYSWAVCSTGSASYTLISTSGAGSQNVTVVDGQRACP</sequence>
<keyword evidence="1" id="KW-0732">Signal</keyword>
<proteinExistence type="predicted"/>
<evidence type="ECO:0000256" key="1">
    <source>
        <dbReference type="SAM" id="SignalP"/>
    </source>
</evidence>
<evidence type="ECO:0000313" key="3">
    <source>
        <dbReference type="Proteomes" id="UP001041814"/>
    </source>
</evidence>
<reference evidence="2" key="2">
    <citation type="journal article" date="2020" name="Microorganisms">
        <title>Osmotic Adaptation and Compatible Solute Biosynthesis of Phototrophic Bacteria as Revealed from Genome Analyses.</title>
        <authorList>
            <person name="Imhoff J.F."/>
            <person name="Rahn T."/>
            <person name="Kunzel S."/>
            <person name="Keller A."/>
            <person name="Neulinger S.C."/>
        </authorList>
    </citation>
    <scope>NUCLEOTIDE SEQUENCE</scope>
    <source>
        <strain evidence="2">IM 151</strain>
    </source>
</reference>
<reference evidence="2" key="1">
    <citation type="submission" date="2017-08" db="EMBL/GenBank/DDBJ databases">
        <authorList>
            <person name="Imhoff J.F."/>
            <person name="Rahn T."/>
            <person name="Kuenzel S."/>
            <person name="Neulinger S.C."/>
        </authorList>
    </citation>
    <scope>NUCLEOTIDE SEQUENCE</scope>
    <source>
        <strain evidence="2">IM 151</strain>
    </source>
</reference>
<feature type="signal peptide" evidence="1">
    <location>
        <begin position="1"/>
        <end position="22"/>
    </location>
</feature>
<protein>
    <submittedName>
        <fullName evidence="2">Uncharacterized protein</fullName>
    </submittedName>
</protein>
<dbReference type="RefSeq" id="WP_200379037.1">
    <property type="nucleotide sequence ID" value="NZ_NRRU01000049.1"/>
</dbReference>
<feature type="chain" id="PRO_5046384628" evidence="1">
    <location>
        <begin position="23"/>
        <end position="141"/>
    </location>
</feature>
<name>A0ABS1DVZ5_RUBGE</name>
<dbReference type="EMBL" id="NRRU01000049">
    <property type="protein sequence ID" value="MBK1713893.1"/>
    <property type="molecule type" value="Genomic_DNA"/>
</dbReference>
<gene>
    <name evidence="2" type="ORF">CKO43_14020</name>
</gene>
<organism evidence="2 3">
    <name type="scientific">Rubrivivax gelatinosus</name>
    <name type="common">Rhodocyclus gelatinosus</name>
    <name type="synonym">Rhodopseudomonas gelatinosa</name>
    <dbReference type="NCBI Taxonomy" id="28068"/>
    <lineage>
        <taxon>Bacteria</taxon>
        <taxon>Pseudomonadati</taxon>
        <taxon>Pseudomonadota</taxon>
        <taxon>Betaproteobacteria</taxon>
        <taxon>Burkholderiales</taxon>
        <taxon>Sphaerotilaceae</taxon>
        <taxon>Rubrivivax</taxon>
    </lineage>
</organism>
<accession>A0ABS1DVZ5</accession>